<comment type="caution">
    <text evidence="1">The sequence shown here is derived from an EMBL/GenBank/DDBJ whole genome shotgun (WGS) entry which is preliminary data.</text>
</comment>
<name>A0A4Y9TPB5_PSEFL</name>
<gene>
    <name evidence="1" type="ORF">E4T65_07285</name>
</gene>
<sequence>MMMTRTYHPLAQVPGALPVTVTVAINFVQFDVRNPDISLRAPFERVRIESATFGGVAVCKVSGEAGDNQFWQVTLNTEDGAELAGMIAEARTAAQSL</sequence>
<dbReference type="EMBL" id="SPVI01000003">
    <property type="protein sequence ID" value="TFW44289.1"/>
    <property type="molecule type" value="Genomic_DNA"/>
</dbReference>
<protein>
    <submittedName>
        <fullName evidence="1">Uncharacterized protein</fullName>
    </submittedName>
</protein>
<reference evidence="1 2" key="1">
    <citation type="submission" date="2019-03" db="EMBL/GenBank/DDBJ databases">
        <title>Biocontrol and xenobiotic degradation properties of endophytic Pseudomonas fluorescens strain BRZ63.</title>
        <authorList>
            <person name="Chlebek D.A."/>
            <person name="Pinski A."/>
            <person name="Zur J.P."/>
            <person name="Michalska J."/>
            <person name="Hupert-Kocurek K.T."/>
        </authorList>
    </citation>
    <scope>NUCLEOTIDE SEQUENCE [LARGE SCALE GENOMIC DNA]</scope>
    <source>
        <strain evidence="1 2">BRZ63</strain>
    </source>
</reference>
<dbReference type="Proteomes" id="UP000297322">
    <property type="component" value="Unassembled WGS sequence"/>
</dbReference>
<dbReference type="AlphaFoldDB" id="A0A4Y9TPB5"/>
<evidence type="ECO:0000313" key="1">
    <source>
        <dbReference type="EMBL" id="TFW44289.1"/>
    </source>
</evidence>
<proteinExistence type="predicted"/>
<organism evidence="1 2">
    <name type="scientific">Pseudomonas fluorescens</name>
    <dbReference type="NCBI Taxonomy" id="294"/>
    <lineage>
        <taxon>Bacteria</taxon>
        <taxon>Pseudomonadati</taxon>
        <taxon>Pseudomonadota</taxon>
        <taxon>Gammaproteobacteria</taxon>
        <taxon>Pseudomonadales</taxon>
        <taxon>Pseudomonadaceae</taxon>
        <taxon>Pseudomonas</taxon>
    </lineage>
</organism>
<evidence type="ECO:0000313" key="2">
    <source>
        <dbReference type="Proteomes" id="UP000297322"/>
    </source>
</evidence>
<accession>A0A4Y9TPB5</accession>
<dbReference type="RefSeq" id="WP_135196284.1">
    <property type="nucleotide sequence ID" value="NZ_SPVI01000003.1"/>
</dbReference>